<evidence type="ECO:0008006" key="3">
    <source>
        <dbReference type="Google" id="ProtNLM"/>
    </source>
</evidence>
<organism evidence="1 2">
    <name type="scientific">Sulfurirhabdus autotrophica</name>
    <dbReference type="NCBI Taxonomy" id="1706046"/>
    <lineage>
        <taxon>Bacteria</taxon>
        <taxon>Pseudomonadati</taxon>
        <taxon>Pseudomonadota</taxon>
        <taxon>Betaproteobacteria</taxon>
        <taxon>Nitrosomonadales</taxon>
        <taxon>Sulfuricellaceae</taxon>
        <taxon>Sulfurirhabdus</taxon>
    </lineage>
</organism>
<evidence type="ECO:0000313" key="1">
    <source>
        <dbReference type="EMBL" id="TCV80088.1"/>
    </source>
</evidence>
<accession>A0A4R3XTS1</accession>
<reference evidence="1 2" key="1">
    <citation type="submission" date="2019-03" db="EMBL/GenBank/DDBJ databases">
        <title>Genomic Encyclopedia of Type Strains, Phase IV (KMG-IV): sequencing the most valuable type-strain genomes for metagenomic binning, comparative biology and taxonomic classification.</title>
        <authorList>
            <person name="Goeker M."/>
        </authorList>
    </citation>
    <scope>NUCLEOTIDE SEQUENCE [LARGE SCALE GENOMIC DNA]</scope>
    <source>
        <strain evidence="1 2">DSM 100309</strain>
    </source>
</reference>
<protein>
    <recommendedName>
        <fullName evidence="3">Response regulatory domain-containing protein</fullName>
    </recommendedName>
</protein>
<gene>
    <name evidence="1" type="ORF">EDC63_1301</name>
</gene>
<dbReference type="AlphaFoldDB" id="A0A4R3XTS1"/>
<comment type="caution">
    <text evidence="1">The sequence shown here is derived from an EMBL/GenBank/DDBJ whole genome shotgun (WGS) entry which is preliminary data.</text>
</comment>
<keyword evidence="2" id="KW-1185">Reference proteome</keyword>
<evidence type="ECO:0000313" key="2">
    <source>
        <dbReference type="Proteomes" id="UP000295367"/>
    </source>
</evidence>
<sequence length="135" mass="15493">MNIHENGNSMKTLFSLIESPSHPDFRDLYQRLGIEEEYFDTARNLHRALQKQPPDFFVGEFIYGYGNNYAGANVSNLDVTLRSLQCMAPQAKIIVFVHPREEPYIGKLLELFPVHAVLHYPVSEQDMQAALQIPE</sequence>
<name>A0A4R3XTS1_9PROT</name>
<dbReference type="Proteomes" id="UP000295367">
    <property type="component" value="Unassembled WGS sequence"/>
</dbReference>
<dbReference type="RefSeq" id="WP_223248284.1">
    <property type="nucleotide sequence ID" value="NZ_BHVT01000036.1"/>
</dbReference>
<proteinExistence type="predicted"/>
<dbReference type="EMBL" id="SMCO01000030">
    <property type="protein sequence ID" value="TCV80088.1"/>
    <property type="molecule type" value="Genomic_DNA"/>
</dbReference>